<evidence type="ECO:0000256" key="7">
    <source>
        <dbReference type="SAM" id="Phobius"/>
    </source>
</evidence>
<dbReference type="Proteomes" id="UP001412067">
    <property type="component" value="Unassembled WGS sequence"/>
</dbReference>
<organism evidence="8 9">
    <name type="scientific">Platanthera guangdongensis</name>
    <dbReference type="NCBI Taxonomy" id="2320717"/>
    <lineage>
        <taxon>Eukaryota</taxon>
        <taxon>Viridiplantae</taxon>
        <taxon>Streptophyta</taxon>
        <taxon>Embryophyta</taxon>
        <taxon>Tracheophyta</taxon>
        <taxon>Spermatophyta</taxon>
        <taxon>Magnoliopsida</taxon>
        <taxon>Liliopsida</taxon>
        <taxon>Asparagales</taxon>
        <taxon>Orchidaceae</taxon>
        <taxon>Orchidoideae</taxon>
        <taxon>Orchideae</taxon>
        <taxon>Orchidinae</taxon>
        <taxon>Platanthera</taxon>
    </lineage>
</organism>
<feature type="transmembrane region" description="Helical" evidence="7">
    <location>
        <begin position="6"/>
        <end position="28"/>
    </location>
</feature>
<dbReference type="Pfam" id="PF06645">
    <property type="entry name" value="SPC12"/>
    <property type="match status" value="1"/>
</dbReference>
<keyword evidence="3 7" id="KW-0812">Transmembrane</keyword>
<feature type="transmembrane region" description="Helical" evidence="7">
    <location>
        <begin position="88"/>
        <end position="107"/>
    </location>
</feature>
<evidence type="ECO:0000313" key="8">
    <source>
        <dbReference type="EMBL" id="KAK8971164.1"/>
    </source>
</evidence>
<keyword evidence="4" id="KW-0256">Endoplasmic reticulum</keyword>
<evidence type="ECO:0000256" key="3">
    <source>
        <dbReference type="ARBA" id="ARBA00022692"/>
    </source>
</evidence>
<evidence type="ECO:0000313" key="9">
    <source>
        <dbReference type="Proteomes" id="UP001412067"/>
    </source>
</evidence>
<comment type="subcellular location">
    <subcellularLocation>
        <location evidence="1">Endoplasmic reticulum membrane</location>
        <topology evidence="1">Multi-pass membrane protein</topology>
    </subcellularLocation>
</comment>
<name>A0ABR2N4W4_9ASPA</name>
<gene>
    <name evidence="8" type="ORF">KSP40_PGU020338</name>
</gene>
<comment type="similarity">
    <text evidence="2">Belongs to the SPCS1 family.</text>
</comment>
<feature type="transmembrane region" description="Helical" evidence="7">
    <location>
        <begin position="35"/>
        <end position="53"/>
    </location>
</feature>
<dbReference type="PANTHER" id="PTHR38354">
    <property type="entry name" value="SIGNAL PEPTIDASE COMPLEX-LIKE PROTEIN DTM1"/>
    <property type="match status" value="1"/>
</dbReference>
<evidence type="ECO:0000256" key="4">
    <source>
        <dbReference type="ARBA" id="ARBA00022824"/>
    </source>
</evidence>
<sequence>MDNDAALRSCLVSLAAVMAAVGLCSFSLKKVLATYAYGILGIAGILLPDWEFFDRDFSQWFTPMTVPPGPAVLYNNCMIFGGGRFKFYPMRVAMLAAIYSFGVYKWWMFVSS</sequence>
<evidence type="ECO:0008006" key="10">
    <source>
        <dbReference type="Google" id="ProtNLM"/>
    </source>
</evidence>
<evidence type="ECO:0000256" key="1">
    <source>
        <dbReference type="ARBA" id="ARBA00004477"/>
    </source>
</evidence>
<reference evidence="8 9" key="1">
    <citation type="journal article" date="2022" name="Nat. Plants">
        <title>Genomes of leafy and leafless Platanthera orchids illuminate the evolution of mycoheterotrophy.</title>
        <authorList>
            <person name="Li M.H."/>
            <person name="Liu K.W."/>
            <person name="Li Z."/>
            <person name="Lu H.C."/>
            <person name="Ye Q.L."/>
            <person name="Zhang D."/>
            <person name="Wang J.Y."/>
            <person name="Li Y.F."/>
            <person name="Zhong Z.M."/>
            <person name="Liu X."/>
            <person name="Yu X."/>
            <person name="Liu D.K."/>
            <person name="Tu X.D."/>
            <person name="Liu B."/>
            <person name="Hao Y."/>
            <person name="Liao X.Y."/>
            <person name="Jiang Y.T."/>
            <person name="Sun W.H."/>
            <person name="Chen J."/>
            <person name="Chen Y.Q."/>
            <person name="Ai Y."/>
            <person name="Zhai J.W."/>
            <person name="Wu S.S."/>
            <person name="Zhou Z."/>
            <person name="Hsiao Y.Y."/>
            <person name="Wu W.L."/>
            <person name="Chen Y.Y."/>
            <person name="Lin Y.F."/>
            <person name="Hsu J.L."/>
            <person name="Li C.Y."/>
            <person name="Wang Z.W."/>
            <person name="Zhao X."/>
            <person name="Zhong W.Y."/>
            <person name="Ma X.K."/>
            <person name="Ma L."/>
            <person name="Huang J."/>
            <person name="Chen G.Z."/>
            <person name="Huang M.Z."/>
            <person name="Huang L."/>
            <person name="Peng D.H."/>
            <person name="Luo Y.B."/>
            <person name="Zou S.Q."/>
            <person name="Chen S.P."/>
            <person name="Lan S."/>
            <person name="Tsai W.C."/>
            <person name="Van de Peer Y."/>
            <person name="Liu Z.J."/>
        </authorList>
    </citation>
    <scope>NUCLEOTIDE SEQUENCE [LARGE SCALE GENOMIC DNA]</scope>
    <source>
        <strain evidence="8">Lor288</strain>
    </source>
</reference>
<keyword evidence="5 7" id="KW-1133">Transmembrane helix</keyword>
<proteinExistence type="inferred from homology"/>
<evidence type="ECO:0000256" key="2">
    <source>
        <dbReference type="ARBA" id="ARBA00005245"/>
    </source>
</evidence>
<dbReference type="InterPro" id="IPR009542">
    <property type="entry name" value="Spc1/SPCS1"/>
</dbReference>
<keyword evidence="9" id="KW-1185">Reference proteome</keyword>
<evidence type="ECO:0000256" key="5">
    <source>
        <dbReference type="ARBA" id="ARBA00022989"/>
    </source>
</evidence>
<dbReference type="PANTHER" id="PTHR38354:SF2">
    <property type="entry name" value="SIGNAL PEPTIDASE COMPLEX-LIKE PROTEIN DTM1"/>
    <property type="match status" value="1"/>
</dbReference>
<accession>A0ABR2N4W4</accession>
<comment type="caution">
    <text evidence="8">The sequence shown here is derived from an EMBL/GenBank/DDBJ whole genome shotgun (WGS) entry which is preliminary data.</text>
</comment>
<dbReference type="EMBL" id="JBBWWR010000001">
    <property type="protein sequence ID" value="KAK8971164.1"/>
    <property type="molecule type" value="Genomic_DNA"/>
</dbReference>
<evidence type="ECO:0000256" key="6">
    <source>
        <dbReference type="ARBA" id="ARBA00023136"/>
    </source>
</evidence>
<dbReference type="InterPro" id="IPR039955">
    <property type="entry name" value="DTM1"/>
</dbReference>
<protein>
    <recommendedName>
        <fullName evidence="10">Signal peptidase complex-like protein DTM1</fullName>
    </recommendedName>
</protein>
<keyword evidence="6 7" id="KW-0472">Membrane</keyword>